<dbReference type="InterPro" id="IPR029055">
    <property type="entry name" value="Ntn_hydrolases_N"/>
</dbReference>
<keyword evidence="1" id="KW-0378">Hydrolase</keyword>
<dbReference type="EC" id="3.5.1.11" evidence="1"/>
<organism evidence="1 2">
    <name type="scientific">Escherichia coli</name>
    <dbReference type="NCBI Taxonomy" id="562"/>
    <lineage>
        <taxon>Bacteria</taxon>
        <taxon>Pseudomonadati</taxon>
        <taxon>Pseudomonadota</taxon>
        <taxon>Gammaproteobacteria</taxon>
        <taxon>Enterobacterales</taxon>
        <taxon>Enterobacteriaceae</taxon>
        <taxon>Escherichia</taxon>
    </lineage>
</organism>
<proteinExistence type="predicted"/>
<evidence type="ECO:0000313" key="2">
    <source>
        <dbReference type="Proteomes" id="UP000255460"/>
    </source>
</evidence>
<dbReference type="Proteomes" id="UP000255460">
    <property type="component" value="Unassembled WGS sequence"/>
</dbReference>
<dbReference type="GO" id="GO:0008953">
    <property type="term" value="F:penicillin amidase activity"/>
    <property type="evidence" value="ECO:0007669"/>
    <property type="project" value="UniProtKB-EC"/>
</dbReference>
<dbReference type="SUPFAM" id="SSF56235">
    <property type="entry name" value="N-terminal nucleophile aminohydrolases (Ntn hydrolases)"/>
    <property type="match status" value="1"/>
</dbReference>
<gene>
    <name evidence="1" type="primary">pac_3</name>
    <name evidence="1" type="ORF">NCTC10418_06439</name>
</gene>
<protein>
    <submittedName>
        <fullName evidence="1">Penicillin G acylase</fullName>
        <ecNumber evidence="1">3.5.1.11</ecNumber>
    </submittedName>
</protein>
<dbReference type="Gene3D" id="1.10.1400.10">
    <property type="match status" value="1"/>
</dbReference>
<evidence type="ECO:0000313" key="1">
    <source>
        <dbReference type="EMBL" id="STE88725.1"/>
    </source>
</evidence>
<dbReference type="EMBL" id="UFZQ01000001">
    <property type="protein sequence ID" value="STE88725.1"/>
    <property type="molecule type" value="Genomic_DNA"/>
</dbReference>
<accession>A0A376L1G9</accession>
<dbReference type="InterPro" id="IPR043147">
    <property type="entry name" value="Penicillin_amidase_A-knob"/>
</dbReference>
<dbReference type="AlphaFoldDB" id="A0A376L1G9"/>
<name>A0A376L1G9_ECOLX</name>
<sequence length="62" mass="6822">MYEAVQGDKSPIPQAVDLFAGKPQQEVVLAALEDTWETLSKRYGNNVSNWKNTCNGLNVPGK</sequence>
<reference evidence="1 2" key="1">
    <citation type="submission" date="2018-06" db="EMBL/GenBank/DDBJ databases">
        <authorList>
            <consortium name="Pathogen Informatics"/>
            <person name="Doyle S."/>
        </authorList>
    </citation>
    <scope>NUCLEOTIDE SEQUENCE [LARGE SCALE GENOMIC DNA]</scope>
    <source>
        <strain evidence="1 2">NCTC10418</strain>
    </source>
</reference>